<feature type="signal peptide" evidence="2">
    <location>
        <begin position="1"/>
        <end position="20"/>
    </location>
</feature>
<sequence length="162" mass="18073">MKGYLLIGVFTLTFIITCTAIPVIIGRPSNKIKLPKIGNIDGVSRCWKICRSRYNARSCHWECRVSPRKKTKPLQPLTTSQLPITTTMPPTQPLTTKEEIITTQFIDTTTLPPETTETTETTLITTKQTSTEITEASTIDTLETDTNTHHSETTSSDTLETD</sequence>
<feature type="compositionally biased region" description="Low complexity" evidence="1">
    <location>
        <begin position="81"/>
        <end position="92"/>
    </location>
</feature>
<keyword evidence="2" id="KW-0732">Signal</keyword>
<accession>A0A1B6DS23</accession>
<evidence type="ECO:0000313" key="3">
    <source>
        <dbReference type="EMBL" id="JAS28466.1"/>
    </source>
</evidence>
<proteinExistence type="predicted"/>
<evidence type="ECO:0000256" key="1">
    <source>
        <dbReference type="SAM" id="MobiDB-lite"/>
    </source>
</evidence>
<evidence type="ECO:0000256" key="2">
    <source>
        <dbReference type="SAM" id="SignalP"/>
    </source>
</evidence>
<feature type="region of interest" description="Disordered" evidence="1">
    <location>
        <begin position="140"/>
        <end position="162"/>
    </location>
</feature>
<feature type="region of interest" description="Disordered" evidence="1">
    <location>
        <begin position="72"/>
        <end position="92"/>
    </location>
</feature>
<name>A0A1B6DS23_9HEMI</name>
<reference evidence="3" key="1">
    <citation type="submission" date="2015-12" db="EMBL/GenBank/DDBJ databases">
        <title>De novo transcriptome assembly of four potential Pierce s Disease insect vectors from Arizona vineyards.</title>
        <authorList>
            <person name="Tassone E.E."/>
        </authorList>
    </citation>
    <scope>NUCLEOTIDE SEQUENCE</scope>
</reference>
<feature type="compositionally biased region" description="Low complexity" evidence="1">
    <location>
        <begin position="153"/>
        <end position="162"/>
    </location>
</feature>
<gene>
    <name evidence="3" type="ORF">g.16540</name>
</gene>
<feature type="non-terminal residue" evidence="3">
    <location>
        <position position="162"/>
    </location>
</feature>
<protein>
    <submittedName>
        <fullName evidence="3">Uncharacterized protein</fullName>
    </submittedName>
</protein>
<feature type="chain" id="PRO_5008581474" evidence="2">
    <location>
        <begin position="21"/>
        <end position="162"/>
    </location>
</feature>
<organism evidence="3">
    <name type="scientific">Clastoptera arizonana</name>
    <name type="common">Arizona spittle bug</name>
    <dbReference type="NCBI Taxonomy" id="38151"/>
    <lineage>
        <taxon>Eukaryota</taxon>
        <taxon>Metazoa</taxon>
        <taxon>Ecdysozoa</taxon>
        <taxon>Arthropoda</taxon>
        <taxon>Hexapoda</taxon>
        <taxon>Insecta</taxon>
        <taxon>Pterygota</taxon>
        <taxon>Neoptera</taxon>
        <taxon>Paraneoptera</taxon>
        <taxon>Hemiptera</taxon>
        <taxon>Auchenorrhyncha</taxon>
        <taxon>Cercopoidea</taxon>
        <taxon>Clastopteridae</taxon>
        <taxon>Clastoptera</taxon>
    </lineage>
</organism>
<dbReference type="AlphaFoldDB" id="A0A1B6DS23"/>
<dbReference type="EMBL" id="GEDC01008832">
    <property type="protein sequence ID" value="JAS28466.1"/>
    <property type="molecule type" value="Transcribed_RNA"/>
</dbReference>